<evidence type="ECO:0000256" key="1">
    <source>
        <dbReference type="SAM" id="Phobius"/>
    </source>
</evidence>
<dbReference type="EMBL" id="JBHSOD010000021">
    <property type="protein sequence ID" value="MFC5886872.1"/>
    <property type="molecule type" value="Genomic_DNA"/>
</dbReference>
<accession>A0ABW1EYT2</accession>
<evidence type="ECO:0000313" key="2">
    <source>
        <dbReference type="EMBL" id="MFC5886872.1"/>
    </source>
</evidence>
<keyword evidence="1" id="KW-0812">Transmembrane</keyword>
<keyword evidence="1" id="KW-1133">Transmembrane helix</keyword>
<keyword evidence="3" id="KW-1185">Reference proteome</keyword>
<gene>
    <name evidence="2" type="ORF">ACFP0N_18045</name>
</gene>
<dbReference type="Proteomes" id="UP001596067">
    <property type="component" value="Unassembled WGS sequence"/>
</dbReference>
<reference evidence="3" key="1">
    <citation type="journal article" date="2019" name="Int. J. Syst. Evol. Microbiol.">
        <title>The Global Catalogue of Microorganisms (GCM) 10K type strain sequencing project: providing services to taxonomists for standard genome sequencing and annotation.</title>
        <authorList>
            <consortium name="The Broad Institute Genomics Platform"/>
            <consortium name="The Broad Institute Genome Sequencing Center for Infectious Disease"/>
            <person name="Wu L."/>
            <person name="Ma J."/>
        </authorList>
    </citation>
    <scope>NUCLEOTIDE SEQUENCE [LARGE SCALE GENOMIC DNA]</scope>
    <source>
        <strain evidence="3">CGMCC 4.1469</strain>
    </source>
</reference>
<organism evidence="2 3">
    <name type="scientific">Kitasatospora aburaviensis</name>
    <dbReference type="NCBI Taxonomy" id="67265"/>
    <lineage>
        <taxon>Bacteria</taxon>
        <taxon>Bacillati</taxon>
        <taxon>Actinomycetota</taxon>
        <taxon>Actinomycetes</taxon>
        <taxon>Kitasatosporales</taxon>
        <taxon>Streptomycetaceae</taxon>
        <taxon>Kitasatospora</taxon>
    </lineage>
</organism>
<dbReference type="RefSeq" id="WP_313767412.1">
    <property type="nucleotide sequence ID" value="NZ_BAAAVH010000027.1"/>
</dbReference>
<comment type="caution">
    <text evidence="2">The sequence shown here is derived from an EMBL/GenBank/DDBJ whole genome shotgun (WGS) entry which is preliminary data.</text>
</comment>
<protein>
    <recommendedName>
        <fullName evidence="4">Integral membrane protein</fullName>
    </recommendedName>
</protein>
<name>A0ABW1EYT2_9ACTN</name>
<sequence length="68" mass="7115">MSEERGGGRLRLLLSLVAAAAAFGGLLGLGVALWAVIFTDWLDTAMEIYHHGCFPVWIGGVPEGGCGQ</sequence>
<evidence type="ECO:0008006" key="4">
    <source>
        <dbReference type="Google" id="ProtNLM"/>
    </source>
</evidence>
<evidence type="ECO:0000313" key="3">
    <source>
        <dbReference type="Proteomes" id="UP001596067"/>
    </source>
</evidence>
<feature type="transmembrane region" description="Helical" evidence="1">
    <location>
        <begin position="12"/>
        <end position="37"/>
    </location>
</feature>
<proteinExistence type="predicted"/>
<keyword evidence="1" id="KW-0472">Membrane</keyword>